<keyword evidence="4" id="KW-1185">Reference proteome</keyword>
<protein>
    <submittedName>
        <fullName evidence="3">LytTR family transcriptional regulator</fullName>
    </submittedName>
</protein>
<dbReference type="GO" id="GO:0003677">
    <property type="term" value="F:DNA binding"/>
    <property type="evidence" value="ECO:0007669"/>
    <property type="project" value="InterPro"/>
</dbReference>
<feature type="domain" description="HTH LytTR-type" evidence="2">
    <location>
        <begin position="177"/>
        <end position="286"/>
    </location>
</feature>
<evidence type="ECO:0000313" key="4">
    <source>
        <dbReference type="Proteomes" id="UP000515237"/>
    </source>
</evidence>
<organism evidence="3 4">
    <name type="scientific">Adhaeribacter swui</name>
    <dbReference type="NCBI Taxonomy" id="2086471"/>
    <lineage>
        <taxon>Bacteria</taxon>
        <taxon>Pseudomonadati</taxon>
        <taxon>Bacteroidota</taxon>
        <taxon>Cytophagia</taxon>
        <taxon>Cytophagales</taxon>
        <taxon>Hymenobacteraceae</taxon>
        <taxon>Adhaeribacter</taxon>
    </lineage>
</organism>
<keyword evidence="1" id="KW-0812">Transmembrane</keyword>
<gene>
    <name evidence="3" type="ORF">HUW51_23375</name>
</gene>
<feature type="transmembrane region" description="Helical" evidence="1">
    <location>
        <begin position="21"/>
        <end position="38"/>
    </location>
</feature>
<dbReference type="Gene3D" id="2.40.50.1020">
    <property type="entry name" value="LytTr DNA-binding domain"/>
    <property type="match status" value="1"/>
</dbReference>
<feature type="transmembrane region" description="Helical" evidence="1">
    <location>
        <begin position="128"/>
        <end position="148"/>
    </location>
</feature>
<dbReference type="RefSeq" id="WP_185271997.1">
    <property type="nucleotide sequence ID" value="NZ_CP055156.1"/>
</dbReference>
<keyword evidence="1" id="KW-1133">Transmembrane helix</keyword>
<sequence length="290" mass="33335">MTDLRLSKEADLPSVMLYRDRWLILIGIPLINVINYYLTYPDIQADAHTLITFTVDTLEGYLAWYAGRVVVLEFDKRYPWERTGWRRLVLQIPAVAIAVLAVIIGCTEIINAIARDEPVPMDFYTHDIFLFVIWSLVLNGVYLGIYLYQKVTHPQDETTNAVTNLPAEILVNSDPYIITKTGNKQKLIYLRDVKSFCIEHDYVRAVTNQGTQIIPDYTLEKLETLLEPMQFFRANRQCIITRELVAQVTREKDGKLLVNLIPVPGQPETITISRLRATAFKQWLSNSSLV</sequence>
<evidence type="ECO:0000259" key="2">
    <source>
        <dbReference type="PROSITE" id="PS50930"/>
    </source>
</evidence>
<dbReference type="AlphaFoldDB" id="A0A7G7GEC1"/>
<name>A0A7G7GEC1_9BACT</name>
<accession>A0A7G7GEC1</accession>
<dbReference type="Proteomes" id="UP000515237">
    <property type="component" value="Chromosome"/>
</dbReference>
<dbReference type="InterPro" id="IPR007492">
    <property type="entry name" value="LytTR_DNA-bd_dom"/>
</dbReference>
<evidence type="ECO:0000313" key="3">
    <source>
        <dbReference type="EMBL" id="QNF35505.1"/>
    </source>
</evidence>
<feature type="transmembrane region" description="Helical" evidence="1">
    <location>
        <begin position="50"/>
        <end position="67"/>
    </location>
</feature>
<dbReference type="PROSITE" id="PS50930">
    <property type="entry name" value="HTH_LYTTR"/>
    <property type="match status" value="1"/>
</dbReference>
<evidence type="ECO:0000256" key="1">
    <source>
        <dbReference type="SAM" id="Phobius"/>
    </source>
</evidence>
<feature type="transmembrane region" description="Helical" evidence="1">
    <location>
        <begin position="88"/>
        <end position="113"/>
    </location>
</feature>
<proteinExistence type="predicted"/>
<dbReference type="SMART" id="SM00850">
    <property type="entry name" value="LytTR"/>
    <property type="match status" value="1"/>
</dbReference>
<dbReference type="EMBL" id="CP055156">
    <property type="protein sequence ID" value="QNF35505.1"/>
    <property type="molecule type" value="Genomic_DNA"/>
</dbReference>
<reference evidence="3 4" key="1">
    <citation type="journal article" date="2018" name="Int. J. Syst. Evol. Microbiol.">
        <title>Adhaeribacter swui sp. nov., isolated from wet mud.</title>
        <authorList>
            <person name="Kim D.U."/>
            <person name="Kim K.W."/>
            <person name="Kang M.S."/>
            <person name="Kim J.Y."/>
            <person name="Jang J.H."/>
            <person name="Kim M.K."/>
        </authorList>
    </citation>
    <scope>NUCLEOTIDE SEQUENCE [LARGE SCALE GENOMIC DNA]</scope>
    <source>
        <strain evidence="3 4">KCTC 52873</strain>
    </source>
</reference>
<keyword evidence="1" id="KW-0472">Membrane</keyword>
<dbReference type="KEGG" id="aswu:HUW51_23375"/>
<dbReference type="Pfam" id="PF04397">
    <property type="entry name" value="LytTR"/>
    <property type="match status" value="1"/>
</dbReference>